<organism evidence="2 3">
    <name type="scientific">Nitrosomonas aestuarii</name>
    <dbReference type="NCBI Taxonomy" id="52441"/>
    <lineage>
        <taxon>Bacteria</taxon>
        <taxon>Pseudomonadati</taxon>
        <taxon>Pseudomonadota</taxon>
        <taxon>Betaproteobacteria</taxon>
        <taxon>Nitrosomonadales</taxon>
        <taxon>Nitrosomonadaceae</taxon>
        <taxon>Nitrosomonas</taxon>
    </lineage>
</organism>
<sequence length="80" mass="8971">MDTRVVTAHIPIELAEQIDELAARLDRPKGWIIKQALTSLVELEAKRQQLTLEGLADVDTGRIVDHTSIKDWAKSIDKPV</sequence>
<dbReference type="InterPro" id="IPR002145">
    <property type="entry name" value="CopG"/>
</dbReference>
<dbReference type="CDD" id="cd22233">
    <property type="entry name" value="RHH_CopAso-like"/>
    <property type="match status" value="1"/>
</dbReference>
<dbReference type="InterPro" id="IPR052991">
    <property type="entry name" value="Non-func_TypeII_TA_Antitoxin"/>
</dbReference>
<evidence type="ECO:0000313" key="3">
    <source>
        <dbReference type="Proteomes" id="UP000199533"/>
    </source>
</evidence>
<proteinExistence type="predicted"/>
<dbReference type="EMBL" id="FOSP01000007">
    <property type="protein sequence ID" value="SFK49075.1"/>
    <property type="molecule type" value="Genomic_DNA"/>
</dbReference>
<dbReference type="RefSeq" id="WP_090698291.1">
    <property type="nucleotide sequence ID" value="NZ_FOSP01000007.1"/>
</dbReference>
<dbReference type="InterPro" id="IPR013321">
    <property type="entry name" value="Arc_rbn_hlx_hlx"/>
</dbReference>
<dbReference type="Pfam" id="PF01402">
    <property type="entry name" value="RHH_1"/>
    <property type="match status" value="1"/>
</dbReference>
<name>A0A1I3ZYC6_9PROT</name>
<dbReference type="PANTHER" id="PTHR40688">
    <property type="match status" value="1"/>
</dbReference>
<dbReference type="STRING" id="52441.SAMN05216302_1007124"/>
<dbReference type="OrthoDB" id="5298181at2"/>
<keyword evidence="3" id="KW-1185">Reference proteome</keyword>
<feature type="domain" description="Ribbon-helix-helix protein CopG" evidence="1">
    <location>
        <begin position="5"/>
        <end position="44"/>
    </location>
</feature>
<evidence type="ECO:0000259" key="1">
    <source>
        <dbReference type="Pfam" id="PF01402"/>
    </source>
</evidence>
<dbReference type="PANTHER" id="PTHR40688:SF2">
    <property type="entry name" value="RIBBON-HELIX-HELIX PROTEIN COPG DOMAIN-CONTAINING PROTEIN"/>
    <property type="match status" value="1"/>
</dbReference>
<gene>
    <name evidence="2" type="ORF">SAMN05216302_1007124</name>
</gene>
<dbReference type="SUPFAM" id="SSF47598">
    <property type="entry name" value="Ribbon-helix-helix"/>
    <property type="match status" value="1"/>
</dbReference>
<dbReference type="Gene3D" id="1.10.1220.10">
    <property type="entry name" value="Met repressor-like"/>
    <property type="match status" value="1"/>
</dbReference>
<evidence type="ECO:0000313" key="2">
    <source>
        <dbReference type="EMBL" id="SFK49075.1"/>
    </source>
</evidence>
<dbReference type="AlphaFoldDB" id="A0A1I3ZYC6"/>
<dbReference type="Proteomes" id="UP000199533">
    <property type="component" value="Unassembled WGS sequence"/>
</dbReference>
<dbReference type="GO" id="GO:0006355">
    <property type="term" value="P:regulation of DNA-templated transcription"/>
    <property type="evidence" value="ECO:0007669"/>
    <property type="project" value="InterPro"/>
</dbReference>
<protein>
    <submittedName>
        <fullName evidence="2">Predicted transcriptional regulator</fullName>
    </submittedName>
</protein>
<reference evidence="3" key="1">
    <citation type="submission" date="2016-10" db="EMBL/GenBank/DDBJ databases">
        <authorList>
            <person name="Varghese N."/>
            <person name="Submissions S."/>
        </authorList>
    </citation>
    <scope>NUCLEOTIDE SEQUENCE [LARGE SCALE GENOMIC DNA]</scope>
    <source>
        <strain evidence="3">Nm69</strain>
    </source>
</reference>
<accession>A0A1I3ZYC6</accession>
<dbReference type="InterPro" id="IPR010985">
    <property type="entry name" value="Ribbon_hlx_hlx"/>
</dbReference>